<keyword evidence="2" id="KW-0863">Zinc-finger</keyword>
<accession>A0ABV6YN06</accession>
<organism evidence="7 8">
    <name type="scientific">Eiseniibacteriota bacterium</name>
    <dbReference type="NCBI Taxonomy" id="2212470"/>
    <lineage>
        <taxon>Bacteria</taxon>
        <taxon>Candidatus Eiseniibacteriota</taxon>
    </lineage>
</organism>
<evidence type="ECO:0000256" key="4">
    <source>
        <dbReference type="ARBA" id="ARBA00022833"/>
    </source>
</evidence>
<dbReference type="Pfam" id="PF07228">
    <property type="entry name" value="SpoIIE"/>
    <property type="match status" value="1"/>
</dbReference>
<evidence type="ECO:0000256" key="5">
    <source>
        <dbReference type="PROSITE-ProRule" id="PRU00510"/>
    </source>
</evidence>
<evidence type="ECO:0000256" key="3">
    <source>
        <dbReference type="ARBA" id="ARBA00022801"/>
    </source>
</evidence>
<dbReference type="InterPro" id="IPR000962">
    <property type="entry name" value="Znf_DskA_TraR"/>
</dbReference>
<dbReference type="Proteomes" id="UP001594288">
    <property type="component" value="Unassembled WGS sequence"/>
</dbReference>
<dbReference type="InterPro" id="IPR052016">
    <property type="entry name" value="Bact_Sigma-Reg"/>
</dbReference>
<gene>
    <name evidence="7" type="ORF">ACFL2Z_00800</name>
</gene>
<dbReference type="SMART" id="SM00331">
    <property type="entry name" value="PP2C_SIG"/>
    <property type="match status" value="1"/>
</dbReference>
<dbReference type="Gene3D" id="1.20.120.910">
    <property type="entry name" value="DksA, coiled-coil domain"/>
    <property type="match status" value="1"/>
</dbReference>
<dbReference type="SUPFAM" id="SSF57716">
    <property type="entry name" value="Glucocorticoid receptor-like (DNA-binding domain)"/>
    <property type="match status" value="1"/>
</dbReference>
<dbReference type="Pfam" id="PF01258">
    <property type="entry name" value="zf-dskA_traR"/>
    <property type="match status" value="1"/>
</dbReference>
<dbReference type="PANTHER" id="PTHR43156">
    <property type="entry name" value="STAGE II SPORULATION PROTEIN E-RELATED"/>
    <property type="match status" value="1"/>
</dbReference>
<dbReference type="SUPFAM" id="SSF81606">
    <property type="entry name" value="PP2C-like"/>
    <property type="match status" value="1"/>
</dbReference>
<evidence type="ECO:0000256" key="2">
    <source>
        <dbReference type="ARBA" id="ARBA00022771"/>
    </source>
</evidence>
<sequence length="324" mass="35139">MPEPIQPIRDQLTDRRAKLEQALGGSPGDTHLSSLLAKVDAALERMDTGTYGLCETCKEPIEPDRLLADPLVCYCLDDMTPDEQRALEEDLELARRIQGGLLPGPSLRVSGWEVVYHYEGAGPISGDYCDYLTSGKDLYFVVGDVSGKGVAASMLMAHLHATFRILVSLNLPLDQIVERASRMFCESTLPTYFATLVCGKAHDDGDVEICNAGHNPPLVIKGSKLAGIDATGLPLGMFCEERFSITRVHLGAGDGLLIYTDGLSEALNRSDEQYGAERLSKVVSKNHAMSPQGLISVCVEDVNTFRAGAPRSDDLTIMVVRRLG</sequence>
<keyword evidence="1" id="KW-0479">Metal-binding</keyword>
<keyword evidence="4" id="KW-0862">Zinc</keyword>
<keyword evidence="3" id="KW-0378">Hydrolase</keyword>
<dbReference type="Gene3D" id="3.60.40.10">
    <property type="entry name" value="PPM-type phosphatase domain"/>
    <property type="match status" value="1"/>
</dbReference>
<dbReference type="InterPro" id="IPR001932">
    <property type="entry name" value="PPM-type_phosphatase-like_dom"/>
</dbReference>
<feature type="zinc finger region" description="dksA C4-type" evidence="5">
    <location>
        <begin position="54"/>
        <end position="78"/>
    </location>
</feature>
<dbReference type="PANTHER" id="PTHR43156:SF2">
    <property type="entry name" value="STAGE II SPORULATION PROTEIN E"/>
    <property type="match status" value="1"/>
</dbReference>
<evidence type="ECO:0000259" key="6">
    <source>
        <dbReference type="SMART" id="SM00331"/>
    </source>
</evidence>
<protein>
    <submittedName>
        <fullName evidence="7">SpoIIE family protein phosphatase</fullName>
    </submittedName>
</protein>
<evidence type="ECO:0000256" key="1">
    <source>
        <dbReference type="ARBA" id="ARBA00022723"/>
    </source>
</evidence>
<name>A0ABV6YN06_UNCEI</name>
<proteinExistence type="predicted"/>
<dbReference type="EMBL" id="JBHPEI010000006">
    <property type="protein sequence ID" value="MFC1799439.1"/>
    <property type="molecule type" value="Genomic_DNA"/>
</dbReference>
<dbReference type="PROSITE" id="PS51128">
    <property type="entry name" value="ZF_DKSA_2"/>
    <property type="match status" value="1"/>
</dbReference>
<keyword evidence="8" id="KW-1185">Reference proteome</keyword>
<evidence type="ECO:0000313" key="7">
    <source>
        <dbReference type="EMBL" id="MFC1799439.1"/>
    </source>
</evidence>
<comment type="caution">
    <text evidence="7">The sequence shown here is derived from an EMBL/GenBank/DDBJ whole genome shotgun (WGS) entry which is preliminary data.</text>
</comment>
<dbReference type="InterPro" id="IPR036457">
    <property type="entry name" value="PPM-type-like_dom_sf"/>
</dbReference>
<evidence type="ECO:0000313" key="8">
    <source>
        <dbReference type="Proteomes" id="UP001594288"/>
    </source>
</evidence>
<reference evidence="7 8" key="1">
    <citation type="submission" date="2024-09" db="EMBL/GenBank/DDBJ databases">
        <authorList>
            <person name="D'Angelo T."/>
        </authorList>
    </citation>
    <scope>NUCLEOTIDE SEQUENCE [LARGE SCALE GENOMIC DNA]</scope>
    <source>
        <strain evidence="7">SAG AM-311-F02</strain>
    </source>
</reference>
<feature type="domain" description="PPM-type phosphatase" evidence="6">
    <location>
        <begin position="109"/>
        <end position="322"/>
    </location>
</feature>